<sequence>MTSARIQCQRHDWRLKIAPAHSLLCPRFASQLTTFIIGSSSIKKKQFLPHCRTQPARSCGASACQAHGTATNQEDARPSLSGSQRTRPCSPDDGCQIAWRPSLGTGLLCCSHNEIKRMRACIARACTSSSPLPSEMSLMLIKSVLSWKS</sequence>
<dbReference type="RefSeq" id="XP_016209495.1">
    <property type="nucleotide sequence ID" value="XM_016362628.1"/>
</dbReference>
<evidence type="ECO:0000313" key="2">
    <source>
        <dbReference type="Proteomes" id="UP000053259"/>
    </source>
</evidence>
<name>A0A0D1XBP6_9PEZI</name>
<dbReference type="GeneID" id="27316663"/>
<dbReference type="AlphaFoldDB" id="A0A0D1XBP6"/>
<keyword evidence="2" id="KW-1185">Reference proteome</keyword>
<dbReference type="EMBL" id="KN847574">
    <property type="protein sequence ID" value="KIV99625.1"/>
    <property type="molecule type" value="Genomic_DNA"/>
</dbReference>
<dbReference type="HOGENOM" id="CLU_1751107_0_0_1"/>
<reference evidence="1 2" key="1">
    <citation type="submission" date="2015-01" db="EMBL/GenBank/DDBJ databases">
        <title>The Genome Sequence of Ochroconis gallopava CBS43764.</title>
        <authorList>
            <consortium name="The Broad Institute Genomics Platform"/>
            <person name="Cuomo C."/>
            <person name="de Hoog S."/>
            <person name="Gorbushina A."/>
            <person name="Stielow B."/>
            <person name="Teixiera M."/>
            <person name="Abouelleil A."/>
            <person name="Chapman S.B."/>
            <person name="Priest M."/>
            <person name="Young S.K."/>
            <person name="Wortman J."/>
            <person name="Nusbaum C."/>
            <person name="Birren B."/>
        </authorList>
    </citation>
    <scope>NUCLEOTIDE SEQUENCE [LARGE SCALE GENOMIC DNA]</scope>
    <source>
        <strain evidence="1 2">CBS 43764</strain>
    </source>
</reference>
<dbReference type="VEuPathDB" id="FungiDB:PV09_08690"/>
<dbReference type="InParanoid" id="A0A0D1XBP6"/>
<gene>
    <name evidence="1" type="ORF">PV09_08690</name>
</gene>
<accession>A0A0D1XBP6</accession>
<dbReference type="Proteomes" id="UP000053259">
    <property type="component" value="Unassembled WGS sequence"/>
</dbReference>
<evidence type="ECO:0000313" key="1">
    <source>
        <dbReference type="EMBL" id="KIV99625.1"/>
    </source>
</evidence>
<organism evidence="1 2">
    <name type="scientific">Verruconis gallopava</name>
    <dbReference type="NCBI Taxonomy" id="253628"/>
    <lineage>
        <taxon>Eukaryota</taxon>
        <taxon>Fungi</taxon>
        <taxon>Dikarya</taxon>
        <taxon>Ascomycota</taxon>
        <taxon>Pezizomycotina</taxon>
        <taxon>Dothideomycetes</taxon>
        <taxon>Pleosporomycetidae</taxon>
        <taxon>Venturiales</taxon>
        <taxon>Sympoventuriaceae</taxon>
        <taxon>Verruconis</taxon>
    </lineage>
</organism>
<protein>
    <submittedName>
        <fullName evidence="1">Uncharacterized protein</fullName>
    </submittedName>
</protein>
<proteinExistence type="predicted"/>